<keyword evidence="3" id="KW-1185">Reference proteome</keyword>
<gene>
    <name evidence="2" type="ORF">FUA23_07095</name>
</gene>
<comment type="caution">
    <text evidence="2">The sequence shown here is derived from an EMBL/GenBank/DDBJ whole genome shotgun (WGS) entry which is preliminary data.</text>
</comment>
<organism evidence="2 3">
    <name type="scientific">Neolewinella aurantiaca</name>
    <dbReference type="NCBI Taxonomy" id="2602767"/>
    <lineage>
        <taxon>Bacteria</taxon>
        <taxon>Pseudomonadati</taxon>
        <taxon>Bacteroidota</taxon>
        <taxon>Saprospiria</taxon>
        <taxon>Saprospirales</taxon>
        <taxon>Lewinellaceae</taxon>
        <taxon>Neolewinella</taxon>
    </lineage>
</organism>
<feature type="signal peptide" evidence="1">
    <location>
        <begin position="1"/>
        <end position="16"/>
    </location>
</feature>
<proteinExistence type="predicted"/>
<dbReference type="AlphaFoldDB" id="A0A5C7FYQ8"/>
<name>A0A5C7FYQ8_9BACT</name>
<accession>A0A5C7FYQ8</accession>
<reference evidence="2 3" key="1">
    <citation type="submission" date="2019-08" db="EMBL/GenBank/DDBJ databases">
        <title>Lewinella sp. strain SSH13 Genome sequencing and assembly.</title>
        <authorList>
            <person name="Kim I."/>
        </authorList>
    </citation>
    <scope>NUCLEOTIDE SEQUENCE [LARGE SCALE GENOMIC DNA]</scope>
    <source>
        <strain evidence="2 3">SSH13</strain>
    </source>
</reference>
<sequence>MSRITLILLVFTAFFAARTQVQGMAADAYLVFYATYGGKTGHVGIAVDKNKIRITDCRDCPGGVRYDTVKTGEMVYFDLWPAEERYTYSFFFGSTPARYYRLPTSSAAAPVTTNSLMEQGLPHAMKDGVDGLARLPTSPAQDAELIAFMQRMIDEQRPFDLYDFNCSDFVSAGLALIMPEPPVAEERVLARMSTTPNRLWKAVASQPETIILKDPGPKADGRFNSERIFSLPTSPK</sequence>
<protein>
    <recommendedName>
        <fullName evidence="4">DUF4105 domain-containing protein</fullName>
    </recommendedName>
</protein>
<evidence type="ECO:0000256" key="1">
    <source>
        <dbReference type="SAM" id="SignalP"/>
    </source>
</evidence>
<feature type="chain" id="PRO_5023092372" description="DUF4105 domain-containing protein" evidence="1">
    <location>
        <begin position="17"/>
        <end position="236"/>
    </location>
</feature>
<keyword evidence="1" id="KW-0732">Signal</keyword>
<dbReference type="RefSeq" id="WP_147930035.1">
    <property type="nucleotide sequence ID" value="NZ_VOXD01000008.1"/>
</dbReference>
<evidence type="ECO:0000313" key="2">
    <source>
        <dbReference type="EMBL" id="TXF90278.1"/>
    </source>
</evidence>
<dbReference type="Proteomes" id="UP000321907">
    <property type="component" value="Unassembled WGS sequence"/>
</dbReference>
<evidence type="ECO:0000313" key="3">
    <source>
        <dbReference type="Proteomes" id="UP000321907"/>
    </source>
</evidence>
<evidence type="ECO:0008006" key="4">
    <source>
        <dbReference type="Google" id="ProtNLM"/>
    </source>
</evidence>
<dbReference type="EMBL" id="VOXD01000008">
    <property type="protein sequence ID" value="TXF90278.1"/>
    <property type="molecule type" value="Genomic_DNA"/>
</dbReference>